<reference evidence="9" key="2">
    <citation type="submission" date="2020-01" db="EMBL/GenBank/DDBJ databases">
        <authorList>
            <person name="Korhonen P.K.K."/>
            <person name="Guangxu M.G."/>
            <person name="Wang T.W."/>
            <person name="Stroehlein A.J.S."/>
            <person name="Young N.D."/>
            <person name="Ang C.-S.A."/>
            <person name="Fernando D.W.F."/>
            <person name="Lu H.L."/>
            <person name="Taylor S.T."/>
            <person name="Ehtesham M.E.M."/>
            <person name="Najaraj S.H.N."/>
            <person name="Harsha G.H.G."/>
            <person name="Madugundu A.M."/>
            <person name="Renuse S.R."/>
            <person name="Holt D.H."/>
            <person name="Pandey A.P."/>
            <person name="Papenfuss A.P."/>
            <person name="Gasser R.B.G."/>
            <person name="Fischer K.F."/>
        </authorList>
    </citation>
    <scope>NUCLEOTIDE SEQUENCE</scope>
    <source>
        <strain evidence="9">SSS_KF_BRIS2020</strain>
    </source>
</reference>
<dbReference type="PANTHER" id="PTHR11361:SF21">
    <property type="entry name" value="MUTS PROTEIN HOMOLOG 4"/>
    <property type="match status" value="1"/>
</dbReference>
<evidence type="ECO:0000256" key="4">
    <source>
        <dbReference type="ARBA" id="ARBA00023125"/>
    </source>
</evidence>
<sequence length="979" mass="111692">MDSKQTLNLSSSPSSSTSSPSNSASNSSSLSATSNSLAVANLKSVFTRITEDVAKNNCENFEITEIYPKSFPEKATNSISSSLSSQSTHPSIYDSDILFSSSILSLSSENERKSRNFRLSSNQKTSRHNSRLNGPILNTTNDTILNHTNNSNMIFYDSEVIMSIVEGRGKAKGEVGLAYLDLKSPILQLSQFVDNYSFDSIKTKCNVCMPVEIIFPNSLSENSVMMSNLIEKFPDIDFRPFERKFFNEQKGLEFIKFLSYDDYQLIDLQLENKYYCLAACSALFNYISNYKQIRYAQKSIKIIYQSSLRTLIIDPTSAKILELIINLSDPKSSDTLFGTINRTKTKSGYMLLRTSILQPSTDLDLITKRFNMIDAILSSIENFNSFENLLMNYSSVDLDQLLVNLVQLPSYSGTRFLRLAEKKIDYIIQMKHAVSLVDQLRSTLENCEPNLFANYIEMLKDKDFDAIKDMIDEVINSNTKCIKGGGGANMKLEKCFAIKDRYNPLLDLARSIYSETIDDIIALVQAYETKYSVDGIKINYSPTKGFYMQIRQQKMKNCLSPRLSSISSLPKIFKDVRRTKNYCTFTTDDLIRLNNRIKQTVEEIYLQSDNVITKLINDVRTKIRCLYDLTEIIANIDLIFSFAYQSSCCNYVRPFFSSNFTELINVTHPIIDKISISIPNSLFLSRDLNFLMITGPNMSGKTTFLKQIATLQIMAQIGSFVPAEFAALKMCDKIFTRIALNDNIKMTDCTTVLEIRELSYILNNLTPNSLVLVDELGKDCITEESLAIYWSLCESFLLTNSYVIFTTHFQQLTKLSDQYLNVSNCHFPSELIENDKVLKYPHRLLPGPTKEQFYGIKLAETSGLSTEIVEYAKKELDESIFKYNFVSFLNDRMKIFSQNDSTNDYNKDIVELQSKYRLSSRLVNLIEKQTQNSNEMKMGKIFSNLDILSKIIDADLLKLLQEEFYKDKKERMASQLPNL</sequence>
<accession>A0A834R358</accession>
<evidence type="ECO:0000259" key="8">
    <source>
        <dbReference type="SMART" id="SM00534"/>
    </source>
</evidence>
<dbReference type="GO" id="GO:0005524">
    <property type="term" value="F:ATP binding"/>
    <property type="evidence" value="ECO:0007669"/>
    <property type="project" value="UniProtKB-KW"/>
</dbReference>
<reference evidence="10" key="3">
    <citation type="submission" date="2022-06" db="UniProtKB">
        <authorList>
            <consortium name="EnsemblMetazoa"/>
        </authorList>
    </citation>
    <scope>IDENTIFICATION</scope>
</reference>
<organism evidence="9">
    <name type="scientific">Sarcoptes scabiei</name>
    <name type="common">Itch mite</name>
    <name type="synonym">Acarus scabiei</name>
    <dbReference type="NCBI Taxonomy" id="52283"/>
    <lineage>
        <taxon>Eukaryota</taxon>
        <taxon>Metazoa</taxon>
        <taxon>Ecdysozoa</taxon>
        <taxon>Arthropoda</taxon>
        <taxon>Chelicerata</taxon>
        <taxon>Arachnida</taxon>
        <taxon>Acari</taxon>
        <taxon>Acariformes</taxon>
        <taxon>Sarcoptiformes</taxon>
        <taxon>Astigmata</taxon>
        <taxon>Psoroptidia</taxon>
        <taxon>Sarcoptoidea</taxon>
        <taxon>Sarcoptidae</taxon>
        <taxon>Sarcoptinae</taxon>
        <taxon>Sarcoptes</taxon>
    </lineage>
</organism>
<name>A0A834R358_SARSC</name>
<dbReference type="InterPro" id="IPR027417">
    <property type="entry name" value="P-loop_NTPase"/>
</dbReference>
<evidence type="ECO:0000313" key="10">
    <source>
        <dbReference type="EnsemblMetazoa" id="KAF7489161.1"/>
    </source>
</evidence>
<dbReference type="Gene3D" id="3.40.50.300">
    <property type="entry name" value="P-loop containing nucleotide triphosphate hydrolases"/>
    <property type="match status" value="1"/>
</dbReference>
<dbReference type="Pfam" id="PF05190">
    <property type="entry name" value="MutS_IV"/>
    <property type="match status" value="1"/>
</dbReference>
<feature type="region of interest" description="Disordered" evidence="6">
    <location>
        <begin position="114"/>
        <end position="135"/>
    </location>
</feature>
<dbReference type="GO" id="GO:0005634">
    <property type="term" value="C:nucleus"/>
    <property type="evidence" value="ECO:0007669"/>
    <property type="project" value="TreeGrafter"/>
</dbReference>
<dbReference type="EnsemblMetazoa" id="SSS_7340s_mrna">
    <property type="protein sequence ID" value="KAF7489161.1"/>
    <property type="gene ID" value="SSS_7340"/>
</dbReference>
<dbReference type="Pfam" id="PF05192">
    <property type="entry name" value="MutS_III"/>
    <property type="match status" value="1"/>
</dbReference>
<dbReference type="GO" id="GO:0007131">
    <property type="term" value="P:reciprocal meiotic recombination"/>
    <property type="evidence" value="ECO:0007669"/>
    <property type="project" value="TreeGrafter"/>
</dbReference>
<evidence type="ECO:0000313" key="9">
    <source>
        <dbReference type="EMBL" id="KAF7489161.1"/>
    </source>
</evidence>
<dbReference type="GO" id="GO:0030983">
    <property type="term" value="F:mismatched DNA binding"/>
    <property type="evidence" value="ECO:0007669"/>
    <property type="project" value="InterPro"/>
</dbReference>
<keyword evidence="5" id="KW-0469">Meiosis</keyword>
<keyword evidence="4" id="KW-0238">DNA-binding</keyword>
<dbReference type="Gene3D" id="3.30.420.110">
    <property type="entry name" value="MutS, connector domain"/>
    <property type="match status" value="1"/>
</dbReference>
<evidence type="ECO:0000259" key="7">
    <source>
        <dbReference type="SMART" id="SM00533"/>
    </source>
</evidence>
<dbReference type="FunFam" id="3.30.420.110:FF:000003">
    <property type="entry name" value="mutS protein homolog 4"/>
    <property type="match status" value="1"/>
</dbReference>
<dbReference type="PANTHER" id="PTHR11361">
    <property type="entry name" value="DNA MISMATCH REPAIR PROTEIN MUTS FAMILY MEMBER"/>
    <property type="match status" value="1"/>
</dbReference>
<evidence type="ECO:0000256" key="2">
    <source>
        <dbReference type="ARBA" id="ARBA00022741"/>
    </source>
</evidence>
<dbReference type="GO" id="GO:0140664">
    <property type="term" value="F:ATP-dependent DNA damage sensor activity"/>
    <property type="evidence" value="ECO:0007669"/>
    <property type="project" value="InterPro"/>
</dbReference>
<dbReference type="InterPro" id="IPR036187">
    <property type="entry name" value="DNA_mismatch_repair_MutS_sf"/>
</dbReference>
<dbReference type="OrthoDB" id="10252754at2759"/>
<reference evidence="11" key="1">
    <citation type="journal article" date="2020" name="PLoS Negl. Trop. Dis.">
        <title>High-quality nuclear genome for Sarcoptes scabiei-A critical resource for a neglected parasite.</title>
        <authorList>
            <person name="Korhonen P.K."/>
            <person name="Gasser R.B."/>
            <person name="Ma G."/>
            <person name="Wang T."/>
            <person name="Stroehlein A.J."/>
            <person name="Young N.D."/>
            <person name="Ang C.S."/>
            <person name="Fernando D.D."/>
            <person name="Lu H.C."/>
            <person name="Taylor S."/>
            <person name="Reynolds S.L."/>
            <person name="Mofiz E."/>
            <person name="Najaraj S.H."/>
            <person name="Gowda H."/>
            <person name="Madugundu A."/>
            <person name="Renuse S."/>
            <person name="Holt D."/>
            <person name="Pandey A."/>
            <person name="Papenfuss A.T."/>
            <person name="Fischer K."/>
        </authorList>
    </citation>
    <scope>NUCLEOTIDE SEQUENCE [LARGE SCALE GENOMIC DNA]</scope>
</reference>
<feature type="domain" description="DNA mismatch repair protein MutS core" evidence="7">
    <location>
        <begin position="331"/>
        <end position="674"/>
    </location>
</feature>
<dbReference type="EMBL" id="WVUK01000065">
    <property type="protein sequence ID" value="KAF7489161.1"/>
    <property type="molecule type" value="Genomic_DNA"/>
</dbReference>
<evidence type="ECO:0000256" key="6">
    <source>
        <dbReference type="SAM" id="MobiDB-lite"/>
    </source>
</evidence>
<evidence type="ECO:0000313" key="11">
    <source>
        <dbReference type="Proteomes" id="UP000070412"/>
    </source>
</evidence>
<dbReference type="AlphaFoldDB" id="A0A834R358"/>
<feature type="domain" description="DNA mismatch repair proteins mutS family" evidence="8">
    <location>
        <begin position="688"/>
        <end position="877"/>
    </location>
</feature>
<dbReference type="InterPro" id="IPR045076">
    <property type="entry name" value="MutS"/>
</dbReference>
<evidence type="ECO:0000256" key="5">
    <source>
        <dbReference type="ARBA" id="ARBA00023254"/>
    </source>
</evidence>
<dbReference type="SMART" id="SM00534">
    <property type="entry name" value="MUTSac"/>
    <property type="match status" value="1"/>
</dbReference>
<gene>
    <name evidence="9" type="ORF">SSS_7340</name>
</gene>
<feature type="region of interest" description="Disordered" evidence="6">
    <location>
        <begin position="1"/>
        <end position="30"/>
    </location>
</feature>
<evidence type="ECO:0000256" key="3">
    <source>
        <dbReference type="ARBA" id="ARBA00022840"/>
    </source>
</evidence>
<protein>
    <submittedName>
        <fullName evidence="9">MutS -like protein 4</fullName>
    </submittedName>
</protein>
<comment type="similarity">
    <text evidence="1">Belongs to the DNA mismatch repair MutS family.</text>
</comment>
<dbReference type="GO" id="GO:0006298">
    <property type="term" value="P:mismatch repair"/>
    <property type="evidence" value="ECO:0007669"/>
    <property type="project" value="InterPro"/>
</dbReference>
<proteinExistence type="inferred from homology"/>
<dbReference type="SUPFAM" id="SSF52540">
    <property type="entry name" value="P-loop containing nucleoside triphosphate hydrolases"/>
    <property type="match status" value="1"/>
</dbReference>
<dbReference type="Gene3D" id="1.10.1420.10">
    <property type="match status" value="2"/>
</dbReference>
<keyword evidence="2" id="KW-0547">Nucleotide-binding</keyword>
<dbReference type="InterPro" id="IPR007861">
    <property type="entry name" value="DNA_mismatch_repair_MutS_clamp"/>
</dbReference>
<evidence type="ECO:0000256" key="1">
    <source>
        <dbReference type="ARBA" id="ARBA00006271"/>
    </source>
</evidence>
<dbReference type="InterPro" id="IPR007696">
    <property type="entry name" value="DNA_mismatch_repair_MutS_core"/>
</dbReference>
<dbReference type="InterPro" id="IPR000432">
    <property type="entry name" value="DNA_mismatch_repair_MutS_C"/>
</dbReference>
<dbReference type="Pfam" id="PF05188">
    <property type="entry name" value="MutS_II"/>
    <property type="match status" value="1"/>
</dbReference>
<dbReference type="Pfam" id="PF00488">
    <property type="entry name" value="MutS_V"/>
    <property type="match status" value="1"/>
</dbReference>
<dbReference type="Proteomes" id="UP000070412">
    <property type="component" value="Unassembled WGS sequence"/>
</dbReference>
<dbReference type="OMA" id="TVYMKTI"/>
<keyword evidence="11" id="KW-1185">Reference proteome</keyword>
<dbReference type="InterPro" id="IPR007860">
    <property type="entry name" value="DNA_mmatch_repair_MutS_con_dom"/>
</dbReference>
<dbReference type="InterPro" id="IPR036678">
    <property type="entry name" value="MutS_con_dom_sf"/>
</dbReference>
<dbReference type="SMART" id="SM00533">
    <property type="entry name" value="MUTSd"/>
    <property type="match status" value="1"/>
</dbReference>
<dbReference type="SUPFAM" id="SSF48334">
    <property type="entry name" value="DNA repair protein MutS, domain III"/>
    <property type="match status" value="1"/>
</dbReference>
<keyword evidence="3" id="KW-0067">ATP-binding</keyword>